<evidence type="ECO:0000313" key="2">
    <source>
        <dbReference type="EMBL" id="PJE51029.1"/>
    </source>
</evidence>
<evidence type="ECO:0000259" key="1">
    <source>
        <dbReference type="PROSITE" id="PS51502"/>
    </source>
</evidence>
<dbReference type="EMBL" id="PCXQ01000004">
    <property type="protein sequence ID" value="PJE51029.1"/>
    <property type="molecule type" value="Genomic_DNA"/>
</dbReference>
<organism evidence="2 3">
    <name type="scientific">Candidatus Yanofskybacteria bacterium CG10_big_fil_rev_8_21_14_0_10_36_16</name>
    <dbReference type="NCBI Taxonomy" id="1975096"/>
    <lineage>
        <taxon>Bacteria</taxon>
        <taxon>Candidatus Yanofskyibacteriota</taxon>
    </lineage>
</organism>
<proteinExistence type="predicted"/>
<dbReference type="AlphaFoldDB" id="A0A2J0QB53"/>
<dbReference type="SUPFAM" id="SSF54909">
    <property type="entry name" value="Dimeric alpha+beta barrel"/>
    <property type="match status" value="1"/>
</dbReference>
<sequence length="109" mass="12747">MDVLFRTVLIKFNEDVSEDSRKKIYDMMQTLDKDCGGREAGVLFWKVDHNFNPKKCDLVEVAIFENDDALQRFRGHPKHKKFTNVLSEIADWWVGDICVDLPNECIKLI</sequence>
<evidence type="ECO:0000313" key="3">
    <source>
        <dbReference type="Proteomes" id="UP000228496"/>
    </source>
</evidence>
<reference evidence="2 3" key="1">
    <citation type="submission" date="2017-09" db="EMBL/GenBank/DDBJ databases">
        <title>Depth-based differentiation of microbial function through sediment-hosted aquifers and enrichment of novel symbionts in the deep terrestrial subsurface.</title>
        <authorList>
            <person name="Probst A.J."/>
            <person name="Ladd B."/>
            <person name="Jarett J.K."/>
            <person name="Geller-Mcgrath D.E."/>
            <person name="Sieber C.M."/>
            <person name="Emerson J.B."/>
            <person name="Anantharaman K."/>
            <person name="Thomas B.C."/>
            <person name="Malmstrom R."/>
            <person name="Stieglmeier M."/>
            <person name="Klingl A."/>
            <person name="Woyke T."/>
            <person name="Ryan C.M."/>
            <person name="Banfield J.F."/>
        </authorList>
    </citation>
    <scope>NUCLEOTIDE SEQUENCE [LARGE SCALE GENOMIC DNA]</scope>
    <source>
        <strain evidence="2">CG10_big_fil_rev_8_21_14_0_10_36_16</strain>
    </source>
</reference>
<dbReference type="Proteomes" id="UP000228496">
    <property type="component" value="Unassembled WGS sequence"/>
</dbReference>
<dbReference type="InterPro" id="IPR011008">
    <property type="entry name" value="Dimeric_a/b-barrel"/>
</dbReference>
<gene>
    <name evidence="2" type="ORF">COV29_02020</name>
</gene>
<accession>A0A2J0QB53</accession>
<dbReference type="SMART" id="SM00886">
    <property type="entry name" value="Dabb"/>
    <property type="match status" value="1"/>
</dbReference>
<dbReference type="Pfam" id="PF07876">
    <property type="entry name" value="Dabb"/>
    <property type="match status" value="1"/>
</dbReference>
<dbReference type="Gene3D" id="3.30.70.100">
    <property type="match status" value="1"/>
</dbReference>
<dbReference type="InterPro" id="IPR013097">
    <property type="entry name" value="Dabb"/>
</dbReference>
<dbReference type="PROSITE" id="PS51502">
    <property type="entry name" value="S_R_A_B_BARREL"/>
    <property type="match status" value="1"/>
</dbReference>
<protein>
    <recommendedName>
        <fullName evidence="1">Stress-response A/B barrel domain-containing protein</fullName>
    </recommendedName>
</protein>
<comment type="caution">
    <text evidence="2">The sequence shown here is derived from an EMBL/GenBank/DDBJ whole genome shotgun (WGS) entry which is preliminary data.</text>
</comment>
<feature type="domain" description="Stress-response A/B barrel" evidence="1">
    <location>
        <begin position="4"/>
        <end position="101"/>
    </location>
</feature>
<name>A0A2J0QB53_9BACT</name>